<dbReference type="Pfam" id="PF11794">
    <property type="entry name" value="HpaB_N"/>
    <property type="match status" value="1"/>
</dbReference>
<keyword evidence="2" id="KW-0274">FAD</keyword>
<evidence type="ECO:0000256" key="2">
    <source>
        <dbReference type="ARBA" id="ARBA00022827"/>
    </source>
</evidence>
<evidence type="ECO:0000259" key="5">
    <source>
        <dbReference type="Pfam" id="PF11794"/>
    </source>
</evidence>
<name>A0A832ZWX7_CALS0</name>
<evidence type="ECO:0000313" key="6">
    <source>
        <dbReference type="EMBL" id="HIQ30368.1"/>
    </source>
</evidence>
<reference evidence="6" key="1">
    <citation type="journal article" date="2020" name="ISME J.">
        <title>Gammaproteobacteria mediating utilization of methyl-, sulfur- and petroleum organic compounds in deep ocean hydrothermal plumes.</title>
        <authorList>
            <person name="Zhou Z."/>
            <person name="Liu Y."/>
            <person name="Pan J."/>
            <person name="Cron B.R."/>
            <person name="Toner B.M."/>
            <person name="Anantharaman K."/>
            <person name="Breier J.A."/>
            <person name="Dick G.J."/>
            <person name="Li M."/>
        </authorList>
    </citation>
    <scope>NUCLEOTIDE SEQUENCE</scope>
    <source>
        <strain evidence="6">SZUA-1515</strain>
    </source>
</reference>
<dbReference type="InterPro" id="IPR024719">
    <property type="entry name" value="HpaB/PvcC/4-BUDH_C"/>
</dbReference>
<accession>A0A832ZWX7</accession>
<feature type="non-terminal residue" evidence="6">
    <location>
        <position position="1"/>
    </location>
</feature>
<protein>
    <recommendedName>
        <fullName evidence="8">4-hydroxyphenylacetate 3-monooxygenase</fullName>
    </recommendedName>
</protein>
<dbReference type="Proteomes" id="UP000608579">
    <property type="component" value="Unassembled WGS sequence"/>
</dbReference>
<dbReference type="InterPro" id="IPR004925">
    <property type="entry name" value="HpaB/PvcC/4-BUDH"/>
</dbReference>
<proteinExistence type="predicted"/>
<evidence type="ECO:0000256" key="1">
    <source>
        <dbReference type="ARBA" id="ARBA00022630"/>
    </source>
</evidence>
<dbReference type="InterPro" id="IPR009100">
    <property type="entry name" value="AcylCoA_DH/oxidase_NM_dom_sf"/>
</dbReference>
<dbReference type="PANTHER" id="PTHR36117:SF3">
    <property type="entry name" value="4-HYDROXYPHENYLACETATE 3-MONOOXYGENASE-RELATED"/>
    <property type="match status" value="1"/>
</dbReference>
<dbReference type="InterPro" id="IPR046373">
    <property type="entry name" value="Acyl-CoA_Oxase/DH_mid-dom_sf"/>
</dbReference>
<keyword evidence="3" id="KW-0560">Oxidoreductase</keyword>
<dbReference type="GO" id="GO:0016627">
    <property type="term" value="F:oxidoreductase activity, acting on the CH-CH group of donors"/>
    <property type="evidence" value="ECO:0007669"/>
    <property type="project" value="InterPro"/>
</dbReference>
<dbReference type="Gene3D" id="2.40.110.10">
    <property type="entry name" value="Butyryl-CoA Dehydrogenase, subunit A, domain 2"/>
    <property type="match status" value="1"/>
</dbReference>
<comment type="caution">
    <text evidence="6">The sequence shown here is derived from an EMBL/GenBank/DDBJ whole genome shotgun (WGS) entry which is preliminary data.</text>
</comment>
<dbReference type="PANTHER" id="PTHR36117">
    <property type="entry name" value="4-HYDROXYPHENYLACETATE 3-MONOOXYGENASE-RELATED"/>
    <property type="match status" value="1"/>
</dbReference>
<evidence type="ECO:0000259" key="4">
    <source>
        <dbReference type="Pfam" id="PF03241"/>
    </source>
</evidence>
<dbReference type="Gene3D" id="1.20.140.10">
    <property type="entry name" value="Butyryl-CoA Dehydrogenase, subunit A, domain 3"/>
    <property type="match status" value="1"/>
</dbReference>
<dbReference type="Pfam" id="PF03241">
    <property type="entry name" value="HpaB"/>
    <property type="match status" value="1"/>
</dbReference>
<evidence type="ECO:0008006" key="8">
    <source>
        <dbReference type="Google" id="ProtNLM"/>
    </source>
</evidence>
<sequence length="278" mass="32148">EDKEYVTGFALPMNTKGLIFICREPYATPNTLEDHPLSTLYDEMDCQVIFDRVLVPWDRVFLYGSQGPKINFEVFDEVLGAACWQATIKNIAKLRFIIGLVTELTAAFGTDAYPNVQERAGWLIEWHNILNAAVEGAELLALNHNGYLIPNLWYTWPLVMVFGSHIYPYAVETLRILSGSGVIMHPSVKTFDNDKLRKILEQHFRARTKNAEERIQLFKLIADMTINQLGGRMLQYERYFAADPFRVAVVHFRFTDKTRFRELVKHQLDLIKEMKGEK</sequence>
<gene>
    <name evidence="6" type="ORF">EYH45_07380</name>
</gene>
<feature type="domain" description="HpaB/PvcC/4-BUDH N-terminal" evidence="5">
    <location>
        <begin position="1"/>
        <end position="62"/>
    </location>
</feature>
<organism evidence="6 7">
    <name type="scientific">Caldiarchaeum subterraneum</name>
    <dbReference type="NCBI Taxonomy" id="311458"/>
    <lineage>
        <taxon>Archaea</taxon>
        <taxon>Nitrososphaerota</taxon>
        <taxon>Candidatus Caldarchaeales</taxon>
        <taxon>Candidatus Caldarchaeaceae</taxon>
        <taxon>Candidatus Caldarchaeum</taxon>
    </lineage>
</organism>
<dbReference type="AlphaFoldDB" id="A0A832ZWX7"/>
<dbReference type="InterPro" id="IPR024674">
    <property type="entry name" value="HpaB/PvcC/4-BUDH_N"/>
</dbReference>
<dbReference type="EMBL" id="DQVM01000143">
    <property type="protein sequence ID" value="HIQ30368.1"/>
    <property type="molecule type" value="Genomic_DNA"/>
</dbReference>
<feature type="domain" description="HpaB/PvcC/4-BUDH C-terminal" evidence="4">
    <location>
        <begin position="83"/>
        <end position="266"/>
    </location>
</feature>
<dbReference type="SUPFAM" id="SSF47203">
    <property type="entry name" value="Acyl-CoA dehydrogenase C-terminal domain-like"/>
    <property type="match status" value="1"/>
</dbReference>
<evidence type="ECO:0000313" key="7">
    <source>
        <dbReference type="Proteomes" id="UP000608579"/>
    </source>
</evidence>
<dbReference type="InterPro" id="IPR036250">
    <property type="entry name" value="AcylCo_DH-like_C"/>
</dbReference>
<dbReference type="SUPFAM" id="SSF56645">
    <property type="entry name" value="Acyl-CoA dehydrogenase NM domain-like"/>
    <property type="match status" value="1"/>
</dbReference>
<evidence type="ECO:0000256" key="3">
    <source>
        <dbReference type="ARBA" id="ARBA00023002"/>
    </source>
</evidence>
<keyword evidence="1" id="KW-0285">Flavoprotein</keyword>